<sequence length="1514" mass="171027">MDHMDVMEESSDEEESLELEEDRRETASDGRVNLDEGPVPDKPANKPPARALGLPATRSYQQEMLEESLRRNIIIAMDTGSGKTLIAILRMKAEAERKATKISWFFAPTVALCEQQKDAIEAALGGVVGLISGAIAPDQWKDPALWRGVLQRHRIMVSTPQVLLDALRHGYINLGRDISLLVFDEAHHAAGNHPYNSIMKEFYFRLPAQSSPDEDEFRPAILGLTASPIYGGHVATAFRAIEANLDSSIRAPSLHLDELAKFVYRPEFKRVEYKAPSDTFTVSPSRNVAALEAVIRSMDINDDPYVQSLRAKLEKMHPSPDRIRVDHKLSKAIFKETTYTHKGLKDFARAAAEICADVGTWAADWYVEKVLERAKESATPYRNLISVWQDREKVYLLGALDRIQAISVSGDPPELVATGLSDKTAKLIKSLIDEKASTDADGEEYSAIIFVTRRDAVLALHEVLCRHPMTSRQFRPGCLIGSSESSYRHSFLDITRNILLHAQKEVLGDFRTGEKNLIVSTAVAEEGIDIQACGSVVRWDLPANMTSWAQSRGRARRRRSSFILMFDDSHGHDGLIKKWETLEREMQASYNNSRPSVVPPGQESQANIDDDYLEFGIPETGALLTTDSAISHLNHFCSVLPTGTQSALVPLYDVDPPDLPEGWHENRPQVLPYEGPWGATVTLPRVVPADLRVFTVPCKFSNKLSAFRHVAFKAYRTLYQVGLLNENLLPLTSVIEPDLEEAVKGLLQDVEKRAGTASVALQLDPWAPEERSDVWFSTEIMIETLPPLLMLSRARISDLAEDDCPILHHPYRRKLQVRMRPLGLQQLSANQVEQARDFTRKIFWELYKPRMVRGQSDFAYLFLPTEQDPEASIWEERRSWLNKMDGSEGESDPKDTLDANAAILGKRFEYPDLNLIRERKSKIRNFRFIRWRYTALTSNEEVAFRKVYGDDTSIPSPLLVVKRFPNRMNFLLHLPPQEGKNSIDDEIILHPGFSVVPLLSATDTEYAMLIPSIVRYLSMSMTVDSLRATLLTPSLSRIPLGLLRTAITAPVAQAEFDYERLETLGDTVLKFVVGLQLLAEYPLWHEGYLSKKKDHSVSNSRLAKDAHRKGLYRWIIRDRFLAQKWRPNYLSCILDRNDRGLSEAEKKKSGIQQLSTKMLADVGKFEALIGASYLHGGFDLAIECCEFFDLGLKWEPIPLRVVAILSRVESTDDFPTSVTDVERMLKYTFKRKLLLVEALTHASYQFDDRTVSYERMEFLGDAVLDMVVTDFLYHAPGKNYTPGHMHLRKSAVVNAHTLAFICLHCSIEVDTSLPGPDGSGGIAIHASAQRIYLRHCLLHSSHIIMGQLNITDDRYQKNKDEIESALLTDNIFPWAALTRLQAPKILSDLIESLLGAIYLDSDGNLEVIRDVLRTLGIWPILEHIVRDNVDVVHPVSRIYKWAQQSGKEDKIKFKFERDKPANTISCALLIDEVEEFRVEMDYHGQASQNDAKFAVAEKAIRALHLRERNEGGHT</sequence>
<feature type="domain" description="Helicase ATP-binding" evidence="9">
    <location>
        <begin position="64"/>
        <end position="246"/>
    </location>
</feature>
<dbReference type="PROSITE" id="PS51194">
    <property type="entry name" value="HELICASE_CTER"/>
    <property type="match status" value="1"/>
</dbReference>
<dbReference type="GO" id="GO:0004525">
    <property type="term" value="F:ribonuclease III activity"/>
    <property type="evidence" value="ECO:0007669"/>
    <property type="project" value="InterPro"/>
</dbReference>
<dbReference type="PROSITE" id="PS51192">
    <property type="entry name" value="HELICASE_ATP_BIND_1"/>
    <property type="match status" value="1"/>
</dbReference>
<dbReference type="GO" id="GO:0005634">
    <property type="term" value="C:nucleus"/>
    <property type="evidence" value="ECO:0007669"/>
    <property type="project" value="TreeGrafter"/>
</dbReference>
<dbReference type="PROSITE" id="PS50142">
    <property type="entry name" value="RNASE_3_2"/>
    <property type="match status" value="2"/>
</dbReference>
<dbReference type="GO" id="GO:0003723">
    <property type="term" value="F:RNA binding"/>
    <property type="evidence" value="ECO:0007669"/>
    <property type="project" value="UniProtKB-UniRule"/>
</dbReference>
<dbReference type="InterPro" id="IPR014001">
    <property type="entry name" value="Helicase_ATP-bd"/>
</dbReference>
<feature type="domain" description="RNase III" evidence="8">
    <location>
        <begin position="1218"/>
        <end position="1402"/>
    </location>
</feature>
<keyword evidence="5" id="KW-0067">ATP-binding</keyword>
<feature type="compositionally biased region" description="Acidic residues" evidence="7">
    <location>
        <begin position="7"/>
        <end position="20"/>
    </location>
</feature>
<dbReference type="Pfam" id="PF00636">
    <property type="entry name" value="Ribonuclease_3"/>
    <property type="match status" value="2"/>
</dbReference>
<evidence type="ECO:0000256" key="5">
    <source>
        <dbReference type="ARBA" id="ARBA00022840"/>
    </source>
</evidence>
<dbReference type="PANTHER" id="PTHR14950">
    <property type="entry name" value="DICER-RELATED"/>
    <property type="match status" value="1"/>
</dbReference>
<evidence type="ECO:0000256" key="1">
    <source>
        <dbReference type="ARBA" id="ARBA00022737"/>
    </source>
</evidence>
<dbReference type="SUPFAM" id="SSF52540">
    <property type="entry name" value="P-loop containing nucleoside triphosphate hydrolases"/>
    <property type="match status" value="1"/>
</dbReference>
<gene>
    <name evidence="12" type="ORF">FIBSPDRAFT_800992</name>
</gene>
<dbReference type="InterPro" id="IPR005034">
    <property type="entry name" value="Dicer_dimerisation"/>
</dbReference>
<dbReference type="Pfam" id="PF03368">
    <property type="entry name" value="Dicer_dimer"/>
    <property type="match status" value="1"/>
</dbReference>
<dbReference type="SMART" id="SM00490">
    <property type="entry name" value="HELICc"/>
    <property type="match status" value="1"/>
</dbReference>
<evidence type="ECO:0000256" key="2">
    <source>
        <dbReference type="ARBA" id="ARBA00022741"/>
    </source>
</evidence>
<dbReference type="InterPro" id="IPR011545">
    <property type="entry name" value="DEAD/DEAH_box_helicase_dom"/>
</dbReference>
<comment type="similarity">
    <text evidence="6">Belongs to the helicase family. Dicer subfamily.</text>
</comment>
<feature type="compositionally biased region" description="Basic and acidic residues" evidence="7">
    <location>
        <begin position="21"/>
        <end position="34"/>
    </location>
</feature>
<reference evidence="12 13" key="1">
    <citation type="journal article" date="2016" name="Mol. Biol. Evol.">
        <title>Comparative Genomics of Early-Diverging Mushroom-Forming Fungi Provides Insights into the Origins of Lignocellulose Decay Capabilities.</title>
        <authorList>
            <person name="Nagy L.G."/>
            <person name="Riley R."/>
            <person name="Tritt A."/>
            <person name="Adam C."/>
            <person name="Daum C."/>
            <person name="Floudas D."/>
            <person name="Sun H."/>
            <person name="Yadav J.S."/>
            <person name="Pangilinan J."/>
            <person name="Larsson K.H."/>
            <person name="Matsuura K."/>
            <person name="Barry K."/>
            <person name="Labutti K."/>
            <person name="Kuo R."/>
            <person name="Ohm R.A."/>
            <person name="Bhattacharya S.S."/>
            <person name="Shirouzu T."/>
            <person name="Yoshinaga Y."/>
            <person name="Martin F.M."/>
            <person name="Grigoriev I.V."/>
            <person name="Hibbett D.S."/>
        </authorList>
    </citation>
    <scope>NUCLEOTIDE SEQUENCE [LARGE SCALE GENOMIC DNA]</scope>
    <source>
        <strain evidence="12 13">CBS 109695</strain>
    </source>
</reference>
<accession>A0A165ZLE5</accession>
<organism evidence="12 13">
    <name type="scientific">Athelia psychrophila</name>
    <dbReference type="NCBI Taxonomy" id="1759441"/>
    <lineage>
        <taxon>Eukaryota</taxon>
        <taxon>Fungi</taxon>
        <taxon>Dikarya</taxon>
        <taxon>Basidiomycota</taxon>
        <taxon>Agaricomycotina</taxon>
        <taxon>Agaricomycetes</taxon>
        <taxon>Agaricomycetidae</taxon>
        <taxon>Atheliales</taxon>
        <taxon>Atheliaceae</taxon>
        <taxon>Athelia</taxon>
    </lineage>
</organism>
<dbReference type="InterPro" id="IPR000999">
    <property type="entry name" value="RNase_III_dom"/>
</dbReference>
<dbReference type="InterPro" id="IPR038248">
    <property type="entry name" value="Dicer_dimer_sf"/>
</dbReference>
<feature type="domain" description="Helicase C-terminal" evidence="10">
    <location>
        <begin position="437"/>
        <end position="606"/>
    </location>
</feature>
<evidence type="ECO:0000256" key="3">
    <source>
        <dbReference type="ARBA" id="ARBA00022801"/>
    </source>
</evidence>
<proteinExistence type="inferred from homology"/>
<dbReference type="SMART" id="SM00487">
    <property type="entry name" value="DEXDc"/>
    <property type="match status" value="1"/>
</dbReference>
<evidence type="ECO:0000256" key="7">
    <source>
        <dbReference type="SAM" id="MobiDB-lite"/>
    </source>
</evidence>
<dbReference type="SMART" id="SM00535">
    <property type="entry name" value="RIBOc"/>
    <property type="match status" value="2"/>
</dbReference>
<evidence type="ECO:0000259" key="8">
    <source>
        <dbReference type="PROSITE" id="PS50142"/>
    </source>
</evidence>
<dbReference type="SUPFAM" id="SSF69065">
    <property type="entry name" value="RNase III domain-like"/>
    <property type="match status" value="2"/>
</dbReference>
<dbReference type="Gene3D" id="3.30.160.380">
    <property type="entry name" value="Dicer dimerisation domain"/>
    <property type="match status" value="1"/>
</dbReference>
<evidence type="ECO:0000259" key="9">
    <source>
        <dbReference type="PROSITE" id="PS51192"/>
    </source>
</evidence>
<dbReference type="STRING" id="436010.A0A165ZLE5"/>
<keyword evidence="3 12" id="KW-0378">Hydrolase</keyword>
<keyword evidence="13" id="KW-1185">Reference proteome</keyword>
<protein>
    <submittedName>
        <fullName evidence="12">P-loop containing nucleoside triphosphate hydrolase protein</fullName>
    </submittedName>
</protein>
<dbReference type="GO" id="GO:0004386">
    <property type="term" value="F:helicase activity"/>
    <property type="evidence" value="ECO:0007669"/>
    <property type="project" value="UniProtKB-KW"/>
</dbReference>
<evidence type="ECO:0000259" key="11">
    <source>
        <dbReference type="PROSITE" id="PS51327"/>
    </source>
</evidence>
<dbReference type="EMBL" id="KV417675">
    <property type="protein sequence ID" value="KZP10713.1"/>
    <property type="molecule type" value="Genomic_DNA"/>
</dbReference>
<feature type="domain" description="RNase III" evidence="8">
    <location>
        <begin position="1010"/>
        <end position="1177"/>
    </location>
</feature>
<evidence type="ECO:0000259" key="10">
    <source>
        <dbReference type="PROSITE" id="PS51194"/>
    </source>
</evidence>
<evidence type="ECO:0000256" key="4">
    <source>
        <dbReference type="ARBA" id="ARBA00022806"/>
    </source>
</evidence>
<dbReference type="GO" id="GO:0005524">
    <property type="term" value="F:ATP binding"/>
    <property type="evidence" value="ECO:0007669"/>
    <property type="project" value="UniProtKB-KW"/>
</dbReference>
<dbReference type="CDD" id="cd18034">
    <property type="entry name" value="DEXHc_dicer"/>
    <property type="match status" value="1"/>
</dbReference>
<keyword evidence="1" id="KW-0677">Repeat</keyword>
<evidence type="ECO:0000256" key="6">
    <source>
        <dbReference type="PROSITE-ProRule" id="PRU00657"/>
    </source>
</evidence>
<dbReference type="Pfam" id="PF00271">
    <property type="entry name" value="Helicase_C"/>
    <property type="match status" value="1"/>
</dbReference>
<keyword evidence="6" id="KW-0694">RNA-binding</keyword>
<feature type="region of interest" description="Disordered" evidence="7">
    <location>
        <begin position="1"/>
        <end position="53"/>
    </location>
</feature>
<evidence type="ECO:0000313" key="12">
    <source>
        <dbReference type="EMBL" id="KZP10713.1"/>
    </source>
</evidence>
<feature type="domain" description="Dicer dsRNA-binding fold" evidence="11">
    <location>
        <begin position="629"/>
        <end position="738"/>
    </location>
</feature>
<dbReference type="GO" id="GO:0030422">
    <property type="term" value="P:siRNA processing"/>
    <property type="evidence" value="ECO:0007669"/>
    <property type="project" value="TreeGrafter"/>
</dbReference>
<dbReference type="CDD" id="cd00593">
    <property type="entry name" value="RIBOc"/>
    <property type="match status" value="2"/>
</dbReference>
<evidence type="ECO:0000313" key="13">
    <source>
        <dbReference type="Proteomes" id="UP000076532"/>
    </source>
</evidence>
<dbReference type="InterPro" id="IPR036389">
    <property type="entry name" value="RNase_III_sf"/>
</dbReference>
<dbReference type="OrthoDB" id="416741at2759"/>
<name>A0A165ZLE5_9AGAM</name>
<dbReference type="Gene3D" id="3.40.50.300">
    <property type="entry name" value="P-loop containing nucleotide triphosphate hydrolases"/>
    <property type="match status" value="2"/>
</dbReference>
<dbReference type="PANTHER" id="PTHR14950:SF37">
    <property type="entry name" value="ENDORIBONUCLEASE DICER"/>
    <property type="match status" value="1"/>
</dbReference>
<dbReference type="PROSITE" id="PS00517">
    <property type="entry name" value="RNASE_3_1"/>
    <property type="match status" value="1"/>
</dbReference>
<dbReference type="PROSITE" id="PS51327">
    <property type="entry name" value="DICER_DSRBF"/>
    <property type="match status" value="1"/>
</dbReference>
<dbReference type="Gene3D" id="1.10.1520.10">
    <property type="entry name" value="Ribonuclease III domain"/>
    <property type="match status" value="2"/>
</dbReference>
<dbReference type="InterPro" id="IPR001650">
    <property type="entry name" value="Helicase_C-like"/>
</dbReference>
<dbReference type="Pfam" id="PF00270">
    <property type="entry name" value="DEAD"/>
    <property type="match status" value="1"/>
</dbReference>
<dbReference type="GO" id="GO:0005737">
    <property type="term" value="C:cytoplasm"/>
    <property type="evidence" value="ECO:0007669"/>
    <property type="project" value="TreeGrafter"/>
</dbReference>
<keyword evidence="2" id="KW-0547">Nucleotide-binding</keyword>
<dbReference type="Proteomes" id="UP000076532">
    <property type="component" value="Unassembled WGS sequence"/>
</dbReference>
<keyword evidence="4" id="KW-0347">Helicase</keyword>
<dbReference type="InterPro" id="IPR027417">
    <property type="entry name" value="P-loop_NTPase"/>
</dbReference>